<dbReference type="InParanoid" id="G3I0M1"/>
<evidence type="ECO:0000256" key="15">
    <source>
        <dbReference type="SAM" id="Phobius"/>
    </source>
</evidence>
<dbReference type="GO" id="GO:0048731">
    <property type="term" value="P:system development"/>
    <property type="evidence" value="ECO:0007669"/>
    <property type="project" value="UniProtKB-ARBA"/>
</dbReference>
<evidence type="ECO:0000256" key="12">
    <source>
        <dbReference type="ARBA" id="ARBA00023180"/>
    </source>
</evidence>
<comment type="caution">
    <text evidence="13">Lacks conserved residue(s) required for the propagation of feature annotation.</text>
</comment>
<feature type="transmembrane region" description="Helical" evidence="15">
    <location>
        <begin position="486"/>
        <end position="512"/>
    </location>
</feature>
<evidence type="ECO:0000256" key="9">
    <source>
        <dbReference type="ARBA" id="ARBA00022989"/>
    </source>
</evidence>
<feature type="transmembrane region" description="Helical" evidence="15">
    <location>
        <begin position="419"/>
        <end position="436"/>
    </location>
</feature>
<feature type="transmembrane region" description="Helical" evidence="15">
    <location>
        <begin position="314"/>
        <end position="334"/>
    </location>
</feature>
<dbReference type="GO" id="GO:0007186">
    <property type="term" value="P:G protein-coupled receptor signaling pathway"/>
    <property type="evidence" value="ECO:0007669"/>
    <property type="project" value="InterPro"/>
</dbReference>
<keyword evidence="5 15" id="KW-0812">Transmembrane</keyword>
<dbReference type="InterPro" id="IPR002049">
    <property type="entry name" value="LE_dom"/>
</dbReference>
<dbReference type="SUPFAM" id="SSF49854">
    <property type="entry name" value="Spermadhesin, CUB domain"/>
    <property type="match status" value="1"/>
</dbReference>
<dbReference type="InterPro" id="IPR024731">
    <property type="entry name" value="NELL2-like_EGF"/>
</dbReference>
<dbReference type="InterPro" id="IPR000859">
    <property type="entry name" value="CUB_dom"/>
</dbReference>
<dbReference type="SUPFAM" id="SSF117281">
    <property type="entry name" value="Kelch motif"/>
    <property type="match status" value="2"/>
</dbReference>
<dbReference type="PROSITE" id="PS01180">
    <property type="entry name" value="CUB"/>
    <property type="match status" value="2"/>
</dbReference>
<dbReference type="InterPro" id="IPR049883">
    <property type="entry name" value="NOTCH1_EGF-like"/>
</dbReference>
<dbReference type="InterPro" id="IPR016201">
    <property type="entry name" value="PSI"/>
</dbReference>
<keyword evidence="11 13" id="KW-1015">Disulfide bond</keyword>
<feature type="domain" description="EGF-like" evidence="17">
    <location>
        <begin position="640"/>
        <end position="673"/>
    </location>
</feature>
<evidence type="ECO:0000256" key="6">
    <source>
        <dbReference type="ARBA" id="ARBA00022729"/>
    </source>
</evidence>
<keyword evidence="4 13" id="KW-0245">EGF-like domain</keyword>
<dbReference type="PROSITE" id="PS00022">
    <property type="entry name" value="EGF_1"/>
    <property type="match status" value="2"/>
</dbReference>
<keyword evidence="3" id="KW-0880">Kelch repeat</keyword>
<evidence type="ECO:0000259" key="16">
    <source>
        <dbReference type="PROSITE" id="PS01180"/>
    </source>
</evidence>
<name>G3I0M1_CRIGR</name>
<gene>
    <name evidence="18" type="ORF">I79_016909</name>
</gene>
<dbReference type="SMART" id="SM00181">
    <property type="entry name" value="EGF"/>
    <property type="match status" value="7"/>
</dbReference>
<dbReference type="InterPro" id="IPR000152">
    <property type="entry name" value="EGF-type_Asp/Asn_hydroxyl_site"/>
</dbReference>
<dbReference type="GO" id="GO:0048513">
    <property type="term" value="P:animal organ development"/>
    <property type="evidence" value="ECO:0007669"/>
    <property type="project" value="UniProtKB-ARBA"/>
</dbReference>
<dbReference type="PROSITE" id="PS00010">
    <property type="entry name" value="ASX_HYDROXYL"/>
    <property type="match status" value="2"/>
</dbReference>
<dbReference type="InterPro" id="IPR035914">
    <property type="entry name" value="Sperma_CUB_dom_sf"/>
</dbReference>
<dbReference type="InterPro" id="IPR015915">
    <property type="entry name" value="Kelch-typ_b-propeller"/>
</dbReference>
<keyword evidence="9 15" id="KW-1133">Transmembrane helix</keyword>
<dbReference type="PROSITE" id="PS01248">
    <property type="entry name" value="EGF_LAM_1"/>
    <property type="match status" value="1"/>
</dbReference>
<feature type="domain" description="EGF-like" evidence="17">
    <location>
        <begin position="2390"/>
        <end position="2428"/>
    </location>
</feature>
<dbReference type="PANTHER" id="PTHR23252">
    <property type="entry name" value="INTIMAL THICKNESS RECEPTOR-RELATED"/>
    <property type="match status" value="1"/>
</dbReference>
<dbReference type="Pfam" id="PF23106">
    <property type="entry name" value="EGF_Teneurin"/>
    <property type="match status" value="1"/>
</dbReference>
<evidence type="ECO:0000256" key="5">
    <source>
        <dbReference type="ARBA" id="ARBA00022692"/>
    </source>
</evidence>
<dbReference type="FunFam" id="2.10.25.10:FF:000532">
    <property type="entry name" value="Multiple epidermal growth factor-like domains 8"/>
    <property type="match status" value="1"/>
</dbReference>
<evidence type="ECO:0000256" key="10">
    <source>
        <dbReference type="ARBA" id="ARBA00023136"/>
    </source>
</evidence>
<keyword evidence="6" id="KW-0732">Signal</keyword>
<protein>
    <submittedName>
        <fullName evidence="18">Multiple epidermal growth factor-like domains 8</fullName>
    </submittedName>
</protein>
<evidence type="ECO:0000256" key="4">
    <source>
        <dbReference type="ARBA" id="ARBA00022536"/>
    </source>
</evidence>
<accession>G3I0M1</accession>
<evidence type="ECO:0000256" key="8">
    <source>
        <dbReference type="ARBA" id="ARBA00022837"/>
    </source>
</evidence>
<dbReference type="InterPro" id="IPR053880">
    <property type="entry name" value="GPR180-like_N"/>
</dbReference>
<dbReference type="Pfam" id="PF12947">
    <property type="entry name" value="EGF_3"/>
    <property type="match status" value="1"/>
</dbReference>
<dbReference type="FunFam" id="2.10.25.10:FF:000202">
    <property type="entry name" value="Multiple epidermal growth factor-like domains 8"/>
    <property type="match status" value="1"/>
</dbReference>
<dbReference type="FunFam" id="2.120.10.80:FF:000051">
    <property type="entry name" value="Multiple epidermal growth factor-like domains protein 8"/>
    <property type="match status" value="1"/>
</dbReference>
<feature type="domain" description="EGF-like" evidence="17">
    <location>
        <begin position="1671"/>
        <end position="1713"/>
    </location>
</feature>
<dbReference type="Pfam" id="PF24981">
    <property type="entry name" value="Beta-prop_ATRN-LZTR1"/>
    <property type="match status" value="2"/>
</dbReference>
<dbReference type="eggNOG" id="KOG1388">
    <property type="taxonomic scope" value="Eukaryota"/>
</dbReference>
<dbReference type="GO" id="GO:0019236">
    <property type="term" value="P:response to pheromone"/>
    <property type="evidence" value="ECO:0007669"/>
    <property type="project" value="InterPro"/>
</dbReference>
<feature type="domain" description="CUB" evidence="16">
    <location>
        <begin position="536"/>
        <end position="610"/>
    </location>
</feature>
<keyword evidence="7" id="KW-0677">Repeat</keyword>
<feature type="transmembrane region" description="Helical" evidence="15">
    <location>
        <begin position="456"/>
        <end position="474"/>
    </location>
</feature>
<dbReference type="SUPFAM" id="SSF57196">
    <property type="entry name" value="EGF/Laminin"/>
    <property type="match status" value="2"/>
</dbReference>
<dbReference type="InterPro" id="IPR019336">
    <property type="entry name" value="GPR180/TMEM145_TM"/>
</dbReference>
<dbReference type="STRING" id="10029.G3I0M1"/>
<dbReference type="Pfam" id="PF21892">
    <property type="entry name" value="TMEM145_N"/>
    <property type="match status" value="1"/>
</dbReference>
<dbReference type="EMBL" id="JH001022">
    <property type="protein sequence ID" value="EGW10451.1"/>
    <property type="molecule type" value="Genomic_DNA"/>
</dbReference>
<evidence type="ECO:0000256" key="13">
    <source>
        <dbReference type="PROSITE-ProRule" id="PRU00076"/>
    </source>
</evidence>
<feature type="domain" description="EGF-like" evidence="17">
    <location>
        <begin position="1479"/>
        <end position="1520"/>
    </location>
</feature>
<feature type="transmembrane region" description="Helical" evidence="15">
    <location>
        <begin position="380"/>
        <end position="399"/>
    </location>
</feature>
<dbReference type="Pfam" id="PF00431">
    <property type="entry name" value="CUB"/>
    <property type="match status" value="1"/>
</dbReference>
<dbReference type="Proteomes" id="UP000001075">
    <property type="component" value="Unassembled WGS sequence"/>
</dbReference>
<dbReference type="Gene3D" id="2.10.25.10">
    <property type="entry name" value="Laminin"/>
    <property type="match status" value="5"/>
</dbReference>
<feature type="domain" description="CUB" evidence="16">
    <location>
        <begin position="1531"/>
        <end position="1673"/>
    </location>
</feature>
<reference evidence="19" key="1">
    <citation type="journal article" date="2011" name="Nat. Biotechnol.">
        <title>The genomic sequence of the Chinese hamster ovary (CHO)-K1 cell line.</title>
        <authorList>
            <person name="Xu X."/>
            <person name="Nagarajan H."/>
            <person name="Lewis N.E."/>
            <person name="Pan S."/>
            <person name="Cai Z."/>
            <person name="Liu X."/>
            <person name="Chen W."/>
            <person name="Xie M."/>
            <person name="Wang W."/>
            <person name="Hammond S."/>
            <person name="Andersen M.R."/>
            <person name="Neff N."/>
            <person name="Passarelli B."/>
            <person name="Koh W."/>
            <person name="Fan H.C."/>
            <person name="Wang J."/>
            <person name="Gui Y."/>
            <person name="Lee K.H."/>
            <person name="Betenbaugh M.J."/>
            <person name="Quake S.R."/>
            <person name="Famili I."/>
            <person name="Palsson B.O."/>
            <person name="Wang J."/>
        </authorList>
    </citation>
    <scope>NUCLEOTIDE SEQUENCE [LARGE SCALE GENOMIC DNA]</scope>
    <source>
        <strain evidence="19">CHO K1 cell line</strain>
    </source>
</reference>
<dbReference type="FunFam" id="2.120.10.80:FF:000033">
    <property type="entry name" value="Multiple epidermal growth factor-like domains 8"/>
    <property type="match status" value="1"/>
</dbReference>
<sequence>MDPRGRVPQPFQQLEKPGRIRRRKTRRERNKALVSSRRPLTRQDPSVSRREPSAILQDPVASVAPKLVVITQGRRNLVQECRDAIIRTLQGCHGCVPDLAVVLRGCQSPLPVPTSATITLVAPNICLGLEPRPSCPTTQPLLGGDSEKSRGLVLSPNETLLRRLWDWVFLTRFCFLSDYGRLDFRFRYPEDKCCQNILLYFDDPSQWPAVYKARDKDCLAKESVIRPENNQVINLTTQYAWSGCQVVSEEGTRYLSCSSGRSFRSVRERWWYIALSKCGGDGLQLEYEMVLTNGKSFWTRHFSADEFGILETDVTFLLIFTLIFILSCYFGYLLKGRQLLHTTYKMFMAAAGVEVLSLLFFCIYWGQYATDGIGNGSLKILAKLLFSSSFLIFLLTLILLGKGFTVTRGHISHSGSVKLSVYMTLYTLTHVVLLIYEAEFFDPGQVLYTYESPAGYGLIGLQVAAYVWFCYAVLVSLRHFPEKQPFYVPFFAAYTLWFFAVPVMALIANFGIPKWAREKIVNGIQLGIHLYAHGVFLHRILLEFLFLDTECTYDYLFVYDGDSPQGPLLASLSGSTRPPPIEASSGKMLLHLFSDANYNLLGFNASFRFSLCPGGCQNHGQCKSPGVCVCEPGWGGPDCGLQECSAYCGSHGTCASILGPCRCEPGFLGRACDLHLWENQGAGWWHNVSAGDPAFSARIGAAGAFLSPPGLLAVFGGQDLNKALGDLVLYNFSTNTWESWDLSPAPAARHSHVAVAWAGFLVLMGGELANGLLTNDVWAFSPLGGGHWELLPPPASSPSGPPGLAGHAAALVDDIWLYVSGGRTQHDLFSSGLFRFRLDHTSRGYWEQVIPAGGRPPAATGHSMVFHAPSRTLLVHGGHRPSTARFSVRVNSTELFHVDRRVWTTLKGRDGLQGPRERAFHTASVLGNYMVVYGGNVHTHYQEEKCYEDGIFFYHLGCHQWVSGAELAPPGTPEGRAAPPSGRYSHVAAVLGGSVLLVAGGYSGRPRGDLMAYKVPPFVFQAPALDYHLDYCSMYTDHSVCSRDPECSWCQGACQAAPPPGTSSGACPAASCLGLGRLLSDCQACLAFSSPTAPPRGPGALGWCVHNESCLPRPEQARCRGEQISGTVGWWGPAPVFVTSLEACVTQSFLPGLHLLTFQQPPNASQPDKVSIVRSTTITLTPSPETDVSLVYRGFIHPLLPGGPGGPGAEDVAVCARGGRLHVLARMAKGPDTENMGSGGQWGAFRHGVYPEKKKKGPMEFSTVNRIWGNSGEHRVGLSDKWNFPEEGVGRGVKWRLPTIQGSLRPSSSQEELGSLEGKSGVQRRSVERSEVCCLLALLQEEEISFFFLEPYRSSACTSYSSCLGCLADQGCGWCLNSDTCHLRQGRAHCEDDGTGRPLLVLVPALCPLCEEHRDCHACTQVSTGIGSLRGGTDSRGPWCLQGDFSGPLGGGNCSLWVGEGLGLPVALPARWAYARCPDVDECRLGLARCHPRATCLNTPLSYECHCQRGYQGDGITHCNRTAGGSCFRECGGRALLTNVSSVALGSRRFGGQLPPGGGAARAGPGLSYCVWVVSATEELQPCAPGVLCPPLTLTFSPDSSTPCTLSYVLAFDGFPRFLDTGVVQSDRSLIAAFCGRRRDRPLTVQALSGLLVLHWEANGSSSWGFNASVGSARCGSGGPGSCPVPQECVPQDGAAGAGLCRCPQGWAGPHCRMALCPENCNAHTGAGICNQSLGVCICAEGFGGPDCATKLDGGQLVWETLMDSRLAADTASPFLHRLGHTMVEGPDATLWMFGGLGLPQGLLGNLYRYSISERRWTQMLAGAEDGGPGPSPRSFHAAAYVSAGRGAMYLLGGLTASGVTRDFWVLNLTTLQWRQEKAPQNVELPAVAGHTLTARRGLSLLLVGGYSPENGFNQQLLEYQLATGTWVSGAQSGTPPAGLYGHSAVYHEATDSLYVFGGFRFHVELAAPSPELYSLHCPDRTWSLLAPSQGAKPRPRLFHASALLGDTMVVLGGRSDPDEFSSDALLYQVNCNTWLLPDLTRPASVGSPMEESVAHAVATVGSHLYISGGFGGVALGRLLALTLPPDPCRLLPSPEACNQSGACSWCHGACLSGDQAHRLGCGVPPCSPMPRSPEECRRLRTCSECLARHPRTLQPGDGEASTPRCKWCTNCPEGACIGRNASCTSENDCRINQREVFWAGNCSEAACGAADCEQCTREGKCMWTRQFKRTGETRRILSVQPTYDWTCFSHSLLNVSPMPVESSPPLPCPSPCHLLPNCTSCLASKGADGGWQHCVWSNSLQQCLSPSYLPLRCMAGGCGRLLRGPESCSLGCAQATQCALCLRRPHCGWCAWGGQDGGGHCMEGGLSGPRDGLTCGRPGASWAFLSCPPEDECANGHHDCNETQQCHDQPHGYECSCKAGYTMDNPFDGTVLCSQESHCEQCLPLFVGSALGGGPCRPCHAFCRGNSHVCVSRKELEMARREPEKYSLDPEEIENWVTEGPSEDDAVCVNCQNNSYGDKCESCLHGYFLLDGKCTKCQCNGHADTCNEQDGTGCPCQNNTETGTCQGSSPSDRRDCYKYQVGLENPATGLGATGTKGQGWAKGTKHVAVSRVWNGDPACRLAEPWAVMPSPDVGLRDP</sequence>
<dbReference type="PROSITE" id="PS50026">
    <property type="entry name" value="EGF_3"/>
    <property type="match status" value="4"/>
</dbReference>
<dbReference type="FunFam" id="2.10.25.10:FF:000331">
    <property type="entry name" value="Multiple epidermal growth factor-like domains 8"/>
    <property type="match status" value="1"/>
</dbReference>
<dbReference type="FunFam" id="2.120.10.80:FF:000030">
    <property type="entry name" value="Multiple epidermal growth factor-like domains 8"/>
    <property type="match status" value="1"/>
</dbReference>
<comment type="subcellular location">
    <subcellularLocation>
        <location evidence="1">Membrane</location>
        <topology evidence="1">Multi-pass membrane protein</topology>
    </subcellularLocation>
    <subcellularLocation>
        <location evidence="2">Membrane</location>
        <topology evidence="2">Single-pass type I membrane protein</topology>
    </subcellularLocation>
</comment>
<dbReference type="GO" id="GO:0005509">
    <property type="term" value="F:calcium ion binding"/>
    <property type="evidence" value="ECO:0007669"/>
    <property type="project" value="InterPro"/>
</dbReference>
<dbReference type="PROSITE" id="PS01186">
    <property type="entry name" value="EGF_2"/>
    <property type="match status" value="3"/>
</dbReference>
<feature type="disulfide bond" evidence="13">
    <location>
        <begin position="644"/>
        <end position="654"/>
    </location>
</feature>
<dbReference type="InterPro" id="IPR018097">
    <property type="entry name" value="EGF_Ca-bd_CS"/>
</dbReference>
<dbReference type="GO" id="GO:0016020">
    <property type="term" value="C:membrane"/>
    <property type="evidence" value="ECO:0007669"/>
    <property type="project" value="UniProtKB-SubCell"/>
</dbReference>
<dbReference type="PANTHER" id="PTHR23252:SF24">
    <property type="entry name" value="TRANSMEMBRANE PROTEIN 145"/>
    <property type="match status" value="1"/>
</dbReference>
<evidence type="ECO:0000256" key="11">
    <source>
        <dbReference type="ARBA" id="ARBA00023157"/>
    </source>
</evidence>
<evidence type="ECO:0000256" key="2">
    <source>
        <dbReference type="ARBA" id="ARBA00004479"/>
    </source>
</evidence>
<dbReference type="SMART" id="SM00179">
    <property type="entry name" value="EGF_CA"/>
    <property type="match status" value="2"/>
</dbReference>
<dbReference type="InterPro" id="IPR001881">
    <property type="entry name" value="EGF-like_Ca-bd_dom"/>
</dbReference>
<dbReference type="Pfam" id="PF07645">
    <property type="entry name" value="EGF_CA"/>
    <property type="match status" value="1"/>
</dbReference>
<dbReference type="InterPro" id="IPR047831">
    <property type="entry name" value="GPR180/TMEM145"/>
</dbReference>
<feature type="disulfide bond" evidence="13">
    <location>
        <begin position="663"/>
        <end position="672"/>
    </location>
</feature>
<feature type="transmembrane region" description="Helical" evidence="15">
    <location>
        <begin position="346"/>
        <end position="368"/>
    </location>
</feature>
<dbReference type="InterPro" id="IPR000742">
    <property type="entry name" value="EGF"/>
</dbReference>
<keyword evidence="10 15" id="KW-0472">Membrane</keyword>
<evidence type="ECO:0000256" key="3">
    <source>
        <dbReference type="ARBA" id="ARBA00022441"/>
    </source>
</evidence>
<dbReference type="CDD" id="cd00054">
    <property type="entry name" value="EGF_CA"/>
    <property type="match status" value="2"/>
</dbReference>
<evidence type="ECO:0000256" key="14">
    <source>
        <dbReference type="SAM" id="MobiDB-lite"/>
    </source>
</evidence>
<feature type="compositionally biased region" description="Basic residues" evidence="14">
    <location>
        <begin position="19"/>
        <end position="29"/>
    </location>
</feature>
<dbReference type="SMART" id="SM00423">
    <property type="entry name" value="PSI"/>
    <property type="match status" value="6"/>
</dbReference>
<evidence type="ECO:0000256" key="1">
    <source>
        <dbReference type="ARBA" id="ARBA00004141"/>
    </source>
</evidence>
<dbReference type="PaxDb" id="10029-XP_007614890.1"/>
<evidence type="ECO:0000256" key="7">
    <source>
        <dbReference type="ARBA" id="ARBA00022737"/>
    </source>
</evidence>
<dbReference type="InterPro" id="IPR056737">
    <property type="entry name" value="Beta-prop_ATRN-MKLN-like"/>
</dbReference>
<dbReference type="CDD" id="cd00041">
    <property type="entry name" value="CUB"/>
    <property type="match status" value="1"/>
</dbReference>
<evidence type="ECO:0000313" key="18">
    <source>
        <dbReference type="EMBL" id="EGW10451.1"/>
    </source>
</evidence>
<dbReference type="Pfam" id="PF15455">
    <property type="entry name" value="Pro-rich_19"/>
    <property type="match status" value="1"/>
</dbReference>
<dbReference type="Gene3D" id="2.120.10.80">
    <property type="entry name" value="Kelch-type beta propeller"/>
    <property type="match status" value="4"/>
</dbReference>
<evidence type="ECO:0000259" key="17">
    <source>
        <dbReference type="PROSITE" id="PS50026"/>
    </source>
</evidence>
<dbReference type="InterPro" id="IPR029355">
    <property type="entry name" value="Pro-rich_19"/>
</dbReference>
<feature type="region of interest" description="Disordered" evidence="14">
    <location>
        <begin position="1"/>
        <end position="53"/>
    </location>
</feature>
<dbReference type="Gene3D" id="2.60.120.290">
    <property type="entry name" value="Spermadhesin, CUB domain"/>
    <property type="match status" value="1"/>
</dbReference>
<keyword evidence="12" id="KW-0325">Glycoprotein</keyword>
<evidence type="ECO:0000313" key="19">
    <source>
        <dbReference type="Proteomes" id="UP000001075"/>
    </source>
</evidence>
<proteinExistence type="predicted"/>
<dbReference type="SMART" id="SM00042">
    <property type="entry name" value="CUB"/>
    <property type="match status" value="1"/>
</dbReference>
<dbReference type="Pfam" id="PF10192">
    <property type="entry name" value="GPR180-TMEM145_TM"/>
    <property type="match status" value="1"/>
</dbReference>
<dbReference type="PROSITE" id="PS01187">
    <property type="entry name" value="EGF_CA"/>
    <property type="match status" value="1"/>
</dbReference>
<dbReference type="FunCoup" id="G3I0M1">
    <property type="interactions" value="1449"/>
</dbReference>
<keyword evidence="8" id="KW-0106">Calcium</keyword>
<organism evidence="18 19">
    <name type="scientific">Cricetulus griseus</name>
    <name type="common">Chinese hamster</name>
    <name type="synonym">Cricetulus barabensis griseus</name>
    <dbReference type="NCBI Taxonomy" id="10029"/>
    <lineage>
        <taxon>Eukaryota</taxon>
        <taxon>Metazoa</taxon>
        <taxon>Chordata</taxon>
        <taxon>Craniata</taxon>
        <taxon>Vertebrata</taxon>
        <taxon>Euteleostomi</taxon>
        <taxon>Mammalia</taxon>
        <taxon>Eutheria</taxon>
        <taxon>Euarchontoglires</taxon>
        <taxon>Glires</taxon>
        <taxon>Rodentia</taxon>
        <taxon>Myomorpha</taxon>
        <taxon>Muroidea</taxon>
        <taxon>Cricetidae</taxon>
        <taxon>Cricetinae</taxon>
        <taxon>Cricetulus</taxon>
    </lineage>
</organism>
<feature type="disulfide bond" evidence="13">
    <location>
        <begin position="1703"/>
        <end position="1712"/>
    </location>
</feature>